<dbReference type="OrthoDB" id="7959372at2759"/>
<gene>
    <name evidence="2" type="primary">Dwil\GK11480</name>
    <name evidence="2" type="ORF">Dwil_GK11480</name>
</gene>
<protein>
    <recommendedName>
        <fullName evidence="4">TIL domain-containing protein</fullName>
    </recommendedName>
</protein>
<accession>B4N9N2</accession>
<feature type="chain" id="PRO_5002819463" description="TIL domain-containing protein" evidence="1">
    <location>
        <begin position="22"/>
        <end position="159"/>
    </location>
</feature>
<dbReference type="InParanoid" id="B4N9N2"/>
<evidence type="ECO:0000256" key="1">
    <source>
        <dbReference type="SAM" id="SignalP"/>
    </source>
</evidence>
<keyword evidence="3" id="KW-1185">Reference proteome</keyword>
<reference evidence="2 3" key="1">
    <citation type="journal article" date="2007" name="Nature">
        <title>Evolution of genes and genomes on the Drosophila phylogeny.</title>
        <authorList>
            <consortium name="Drosophila 12 Genomes Consortium"/>
            <person name="Clark A.G."/>
            <person name="Eisen M.B."/>
            <person name="Smith D.R."/>
            <person name="Bergman C.M."/>
            <person name="Oliver B."/>
            <person name="Markow T.A."/>
            <person name="Kaufman T.C."/>
            <person name="Kellis M."/>
            <person name="Gelbart W."/>
            <person name="Iyer V.N."/>
            <person name="Pollard D.A."/>
            <person name="Sackton T.B."/>
            <person name="Larracuente A.M."/>
            <person name="Singh N.D."/>
            <person name="Abad J.P."/>
            <person name="Abt D.N."/>
            <person name="Adryan B."/>
            <person name="Aguade M."/>
            <person name="Akashi H."/>
            <person name="Anderson W.W."/>
            <person name="Aquadro C.F."/>
            <person name="Ardell D.H."/>
            <person name="Arguello R."/>
            <person name="Artieri C.G."/>
            <person name="Barbash D.A."/>
            <person name="Barker D."/>
            <person name="Barsanti P."/>
            <person name="Batterham P."/>
            <person name="Batzoglou S."/>
            <person name="Begun D."/>
            <person name="Bhutkar A."/>
            <person name="Blanco E."/>
            <person name="Bosak S.A."/>
            <person name="Bradley R.K."/>
            <person name="Brand A.D."/>
            <person name="Brent M.R."/>
            <person name="Brooks A.N."/>
            <person name="Brown R.H."/>
            <person name="Butlin R.K."/>
            <person name="Caggese C."/>
            <person name="Calvi B.R."/>
            <person name="Bernardo de Carvalho A."/>
            <person name="Caspi A."/>
            <person name="Castrezana S."/>
            <person name="Celniker S.E."/>
            <person name="Chang J.L."/>
            <person name="Chapple C."/>
            <person name="Chatterji S."/>
            <person name="Chinwalla A."/>
            <person name="Civetta A."/>
            <person name="Clifton S.W."/>
            <person name="Comeron J.M."/>
            <person name="Costello J.C."/>
            <person name="Coyne J.A."/>
            <person name="Daub J."/>
            <person name="David R.G."/>
            <person name="Delcher A.L."/>
            <person name="Delehaunty K."/>
            <person name="Do C.B."/>
            <person name="Ebling H."/>
            <person name="Edwards K."/>
            <person name="Eickbush T."/>
            <person name="Evans J.D."/>
            <person name="Filipski A."/>
            <person name="Findeiss S."/>
            <person name="Freyhult E."/>
            <person name="Fulton L."/>
            <person name="Fulton R."/>
            <person name="Garcia A.C."/>
            <person name="Gardiner A."/>
            <person name="Garfield D.A."/>
            <person name="Garvin B.E."/>
            <person name="Gibson G."/>
            <person name="Gilbert D."/>
            <person name="Gnerre S."/>
            <person name="Godfrey J."/>
            <person name="Good R."/>
            <person name="Gotea V."/>
            <person name="Gravely B."/>
            <person name="Greenberg A.J."/>
            <person name="Griffiths-Jones S."/>
            <person name="Gross S."/>
            <person name="Guigo R."/>
            <person name="Gustafson E.A."/>
            <person name="Haerty W."/>
            <person name="Hahn M.W."/>
            <person name="Halligan D.L."/>
            <person name="Halpern A.L."/>
            <person name="Halter G.M."/>
            <person name="Han M.V."/>
            <person name="Heger A."/>
            <person name="Hillier L."/>
            <person name="Hinrichs A.S."/>
            <person name="Holmes I."/>
            <person name="Hoskins R.A."/>
            <person name="Hubisz M.J."/>
            <person name="Hultmark D."/>
            <person name="Huntley M.A."/>
            <person name="Jaffe D.B."/>
            <person name="Jagadeeshan S."/>
            <person name="Jeck W.R."/>
            <person name="Johnson J."/>
            <person name="Jones C.D."/>
            <person name="Jordan W.C."/>
            <person name="Karpen G.H."/>
            <person name="Kataoka E."/>
            <person name="Keightley P.D."/>
            <person name="Kheradpour P."/>
            <person name="Kirkness E.F."/>
            <person name="Koerich L.B."/>
            <person name="Kristiansen K."/>
            <person name="Kudrna D."/>
            <person name="Kulathinal R.J."/>
            <person name="Kumar S."/>
            <person name="Kwok R."/>
            <person name="Lander E."/>
            <person name="Langley C.H."/>
            <person name="Lapoint R."/>
            <person name="Lazzaro B.P."/>
            <person name="Lee S.J."/>
            <person name="Levesque L."/>
            <person name="Li R."/>
            <person name="Lin C.F."/>
            <person name="Lin M.F."/>
            <person name="Lindblad-Toh K."/>
            <person name="Llopart A."/>
            <person name="Long M."/>
            <person name="Low L."/>
            <person name="Lozovsky E."/>
            <person name="Lu J."/>
            <person name="Luo M."/>
            <person name="Machado C.A."/>
            <person name="Makalowski W."/>
            <person name="Marzo M."/>
            <person name="Matsuda M."/>
            <person name="Matzkin L."/>
            <person name="McAllister B."/>
            <person name="McBride C.S."/>
            <person name="McKernan B."/>
            <person name="McKernan K."/>
            <person name="Mendez-Lago M."/>
            <person name="Minx P."/>
            <person name="Mollenhauer M.U."/>
            <person name="Montooth K."/>
            <person name="Mount S.M."/>
            <person name="Mu X."/>
            <person name="Myers E."/>
            <person name="Negre B."/>
            <person name="Newfeld S."/>
            <person name="Nielsen R."/>
            <person name="Noor M.A."/>
            <person name="O'Grady P."/>
            <person name="Pachter L."/>
            <person name="Papaceit M."/>
            <person name="Parisi M.J."/>
            <person name="Parisi M."/>
            <person name="Parts L."/>
            <person name="Pedersen J.S."/>
            <person name="Pesole G."/>
            <person name="Phillippy A.M."/>
            <person name="Ponting C.P."/>
            <person name="Pop M."/>
            <person name="Porcelli D."/>
            <person name="Powell J.R."/>
            <person name="Prohaska S."/>
            <person name="Pruitt K."/>
            <person name="Puig M."/>
            <person name="Quesneville H."/>
            <person name="Ram K.R."/>
            <person name="Rand D."/>
            <person name="Rasmussen M.D."/>
            <person name="Reed L.K."/>
            <person name="Reenan R."/>
            <person name="Reily A."/>
            <person name="Remington K.A."/>
            <person name="Rieger T.T."/>
            <person name="Ritchie M.G."/>
            <person name="Robin C."/>
            <person name="Rogers Y.H."/>
            <person name="Rohde C."/>
            <person name="Rozas J."/>
            <person name="Rubenfield M.J."/>
            <person name="Ruiz A."/>
            <person name="Russo S."/>
            <person name="Salzberg S.L."/>
            <person name="Sanchez-Gracia A."/>
            <person name="Saranga D.J."/>
            <person name="Sato H."/>
            <person name="Schaeffer S.W."/>
            <person name="Schatz M.C."/>
            <person name="Schlenke T."/>
            <person name="Schwartz R."/>
            <person name="Segarra C."/>
            <person name="Singh R.S."/>
            <person name="Sirot L."/>
            <person name="Sirota M."/>
            <person name="Sisneros N.B."/>
            <person name="Smith C.D."/>
            <person name="Smith T.F."/>
            <person name="Spieth J."/>
            <person name="Stage D.E."/>
            <person name="Stark A."/>
            <person name="Stephan W."/>
            <person name="Strausberg R.L."/>
            <person name="Strempel S."/>
            <person name="Sturgill D."/>
            <person name="Sutton G."/>
            <person name="Sutton G.G."/>
            <person name="Tao W."/>
            <person name="Teichmann S."/>
            <person name="Tobari Y.N."/>
            <person name="Tomimura Y."/>
            <person name="Tsolas J.M."/>
            <person name="Valente V.L."/>
            <person name="Venter E."/>
            <person name="Venter J.C."/>
            <person name="Vicario S."/>
            <person name="Vieira F.G."/>
            <person name="Vilella A.J."/>
            <person name="Villasante A."/>
            <person name="Walenz B."/>
            <person name="Wang J."/>
            <person name="Wasserman M."/>
            <person name="Watts T."/>
            <person name="Wilson D."/>
            <person name="Wilson R.K."/>
            <person name="Wing R.A."/>
            <person name="Wolfner M.F."/>
            <person name="Wong A."/>
            <person name="Wong G.K."/>
            <person name="Wu C.I."/>
            <person name="Wu G."/>
            <person name="Yamamoto D."/>
            <person name="Yang H.P."/>
            <person name="Yang S.P."/>
            <person name="Yorke J.A."/>
            <person name="Yoshida K."/>
            <person name="Zdobnov E."/>
            <person name="Zhang P."/>
            <person name="Zhang Y."/>
            <person name="Zimin A.V."/>
            <person name="Baldwin J."/>
            <person name="Abdouelleil A."/>
            <person name="Abdulkadir J."/>
            <person name="Abebe A."/>
            <person name="Abera B."/>
            <person name="Abreu J."/>
            <person name="Acer S.C."/>
            <person name="Aftuck L."/>
            <person name="Alexander A."/>
            <person name="An P."/>
            <person name="Anderson E."/>
            <person name="Anderson S."/>
            <person name="Arachi H."/>
            <person name="Azer M."/>
            <person name="Bachantsang P."/>
            <person name="Barry A."/>
            <person name="Bayul T."/>
            <person name="Berlin A."/>
            <person name="Bessette D."/>
            <person name="Bloom T."/>
            <person name="Blye J."/>
            <person name="Boguslavskiy L."/>
            <person name="Bonnet C."/>
            <person name="Boukhgalter B."/>
            <person name="Bourzgui I."/>
            <person name="Brown A."/>
            <person name="Cahill P."/>
            <person name="Channer S."/>
            <person name="Cheshatsang Y."/>
            <person name="Chuda L."/>
            <person name="Citroen M."/>
            <person name="Collymore A."/>
            <person name="Cooke P."/>
            <person name="Costello M."/>
            <person name="D'Aco K."/>
            <person name="Daza R."/>
            <person name="De Haan G."/>
            <person name="DeGray S."/>
            <person name="DeMaso C."/>
            <person name="Dhargay N."/>
            <person name="Dooley K."/>
            <person name="Dooley E."/>
            <person name="Doricent M."/>
            <person name="Dorje P."/>
            <person name="Dorjee K."/>
            <person name="Dupes A."/>
            <person name="Elong R."/>
            <person name="Falk J."/>
            <person name="Farina A."/>
            <person name="Faro S."/>
            <person name="Ferguson D."/>
            <person name="Fisher S."/>
            <person name="Foley C.D."/>
            <person name="Franke A."/>
            <person name="Friedrich D."/>
            <person name="Gadbois L."/>
            <person name="Gearin G."/>
            <person name="Gearin C.R."/>
            <person name="Giannoukos G."/>
            <person name="Goode T."/>
            <person name="Graham J."/>
            <person name="Grandbois E."/>
            <person name="Grewal S."/>
            <person name="Gyaltsen K."/>
            <person name="Hafez N."/>
            <person name="Hagos B."/>
            <person name="Hall J."/>
            <person name="Henson C."/>
            <person name="Hollinger A."/>
            <person name="Honan T."/>
            <person name="Huard M.D."/>
            <person name="Hughes L."/>
            <person name="Hurhula B."/>
            <person name="Husby M.E."/>
            <person name="Kamat A."/>
            <person name="Kanga B."/>
            <person name="Kashin S."/>
            <person name="Khazanovich D."/>
            <person name="Kisner P."/>
            <person name="Lance K."/>
            <person name="Lara M."/>
            <person name="Lee W."/>
            <person name="Lennon N."/>
            <person name="Letendre F."/>
            <person name="LeVine R."/>
            <person name="Lipovsky A."/>
            <person name="Liu X."/>
            <person name="Liu J."/>
            <person name="Liu S."/>
            <person name="Lokyitsang T."/>
            <person name="Lokyitsang Y."/>
            <person name="Lubonja R."/>
            <person name="Lui A."/>
            <person name="MacDonald P."/>
            <person name="Magnisalis V."/>
            <person name="Maru K."/>
            <person name="Matthews C."/>
            <person name="McCusker W."/>
            <person name="McDonough S."/>
            <person name="Mehta T."/>
            <person name="Meldrim J."/>
            <person name="Meneus L."/>
            <person name="Mihai O."/>
            <person name="Mihalev A."/>
            <person name="Mihova T."/>
            <person name="Mittelman R."/>
            <person name="Mlenga V."/>
            <person name="Montmayeur A."/>
            <person name="Mulrain L."/>
            <person name="Navidi A."/>
            <person name="Naylor J."/>
            <person name="Negash T."/>
            <person name="Nguyen T."/>
            <person name="Nguyen N."/>
            <person name="Nicol R."/>
            <person name="Norbu C."/>
            <person name="Norbu N."/>
            <person name="Novod N."/>
            <person name="O'Neill B."/>
            <person name="Osman S."/>
            <person name="Markiewicz E."/>
            <person name="Oyono O.L."/>
            <person name="Patti C."/>
            <person name="Phunkhang P."/>
            <person name="Pierre F."/>
            <person name="Priest M."/>
            <person name="Raghuraman S."/>
            <person name="Rege F."/>
            <person name="Reyes R."/>
            <person name="Rise C."/>
            <person name="Rogov P."/>
            <person name="Ross K."/>
            <person name="Ryan E."/>
            <person name="Settipalli S."/>
            <person name="Shea T."/>
            <person name="Sherpa N."/>
            <person name="Shi L."/>
            <person name="Shih D."/>
            <person name="Sparrow T."/>
            <person name="Spaulding J."/>
            <person name="Stalker J."/>
            <person name="Stange-Thomann N."/>
            <person name="Stavropoulos S."/>
            <person name="Stone C."/>
            <person name="Strader C."/>
            <person name="Tesfaye S."/>
            <person name="Thomson T."/>
            <person name="Thoulutsang Y."/>
            <person name="Thoulutsang D."/>
            <person name="Topham K."/>
            <person name="Topping I."/>
            <person name="Tsamla T."/>
            <person name="Vassiliev H."/>
            <person name="Vo A."/>
            <person name="Wangchuk T."/>
            <person name="Wangdi T."/>
            <person name="Weiand M."/>
            <person name="Wilkinson J."/>
            <person name="Wilson A."/>
            <person name="Yadav S."/>
            <person name="Young G."/>
            <person name="Yu Q."/>
            <person name="Zembek L."/>
            <person name="Zhong D."/>
            <person name="Zimmer A."/>
            <person name="Zwirko Z."/>
            <person name="Jaffe D.B."/>
            <person name="Alvarez P."/>
            <person name="Brockman W."/>
            <person name="Butler J."/>
            <person name="Chin C."/>
            <person name="Gnerre S."/>
            <person name="Grabherr M."/>
            <person name="Kleber M."/>
            <person name="Mauceli E."/>
            <person name="MacCallum I."/>
        </authorList>
    </citation>
    <scope>NUCLEOTIDE SEQUENCE [LARGE SCALE GENOMIC DNA]</scope>
    <source>
        <strain evidence="3">Tucson 14030-0811.24</strain>
    </source>
</reference>
<dbReference type="AlphaFoldDB" id="B4N9N2"/>
<dbReference type="HOGENOM" id="CLU_1671180_0_0_1"/>
<proteinExistence type="predicted"/>
<dbReference type="OMA" id="MEVAMID"/>
<feature type="signal peptide" evidence="1">
    <location>
        <begin position="1"/>
        <end position="21"/>
    </location>
</feature>
<evidence type="ECO:0000313" key="3">
    <source>
        <dbReference type="Proteomes" id="UP000007798"/>
    </source>
</evidence>
<evidence type="ECO:0008006" key="4">
    <source>
        <dbReference type="Google" id="ProtNLM"/>
    </source>
</evidence>
<evidence type="ECO:0000313" key="2">
    <source>
        <dbReference type="EMBL" id="EDW80597.1"/>
    </source>
</evidence>
<dbReference type="eggNOG" id="ENOG502T811">
    <property type="taxonomic scope" value="Eukaryota"/>
</dbReference>
<dbReference type="KEGG" id="dwi:6647754"/>
<dbReference type="STRING" id="7260.B4N9N2"/>
<organism evidence="2 3">
    <name type="scientific">Drosophila willistoni</name>
    <name type="common">Fruit fly</name>
    <dbReference type="NCBI Taxonomy" id="7260"/>
    <lineage>
        <taxon>Eukaryota</taxon>
        <taxon>Metazoa</taxon>
        <taxon>Ecdysozoa</taxon>
        <taxon>Arthropoda</taxon>
        <taxon>Hexapoda</taxon>
        <taxon>Insecta</taxon>
        <taxon>Pterygota</taxon>
        <taxon>Neoptera</taxon>
        <taxon>Endopterygota</taxon>
        <taxon>Diptera</taxon>
        <taxon>Brachycera</taxon>
        <taxon>Muscomorpha</taxon>
        <taxon>Ephydroidea</taxon>
        <taxon>Drosophilidae</taxon>
        <taxon>Drosophila</taxon>
        <taxon>Sophophora</taxon>
    </lineage>
</organism>
<keyword evidence="1" id="KW-0732">Signal</keyword>
<dbReference type="FunCoup" id="B4N9N2">
    <property type="interactions" value="3"/>
</dbReference>
<dbReference type="Proteomes" id="UP000007798">
    <property type="component" value="Unassembled WGS sequence"/>
</dbReference>
<name>B4N9N2_DROWI</name>
<dbReference type="EMBL" id="CH964232">
    <property type="protein sequence ID" value="EDW80597.1"/>
    <property type="molecule type" value="Genomic_DNA"/>
</dbReference>
<sequence length="159" mass="17579">MKQKLILLALSAVFFISLAEGGLLGRLLHRHHSNETEATTTTETSAPPLFINNNLPQVGEGCVAHFSCSKKLTQLPVPHPCVKYCLKRIDCPNNEKMKGKSNQCVELNEAVVLAEHDSNTEDSGSGQTTEKNIMQVAMIDFPCQPGYLPDSRGRCREIW</sequence>
<dbReference type="PhylomeDB" id="B4N9N2"/>